<evidence type="ECO:0000256" key="7">
    <source>
        <dbReference type="ARBA" id="ARBA00077339"/>
    </source>
</evidence>
<evidence type="ECO:0000256" key="4">
    <source>
        <dbReference type="ARBA" id="ARBA00059956"/>
    </source>
</evidence>
<dbReference type="CDD" id="cd10412">
    <property type="entry name" value="SH2_SH2B3"/>
    <property type="match status" value="1"/>
</dbReference>
<comment type="function">
    <text evidence="4">Links T-cell receptor activation signal to phospholipase C-gamma-1, GRB2 and phosphatidylinositol 3-kinase.</text>
</comment>
<dbReference type="SUPFAM" id="SSF55550">
    <property type="entry name" value="SH2 domain"/>
    <property type="match status" value="1"/>
</dbReference>
<dbReference type="InterPro" id="IPR001849">
    <property type="entry name" value="PH_domain"/>
</dbReference>
<dbReference type="InterPro" id="IPR036860">
    <property type="entry name" value="SH2_dom_sf"/>
</dbReference>
<evidence type="ECO:0000256" key="2">
    <source>
        <dbReference type="ARBA" id="ARBA00022553"/>
    </source>
</evidence>
<evidence type="ECO:0000256" key="10">
    <source>
        <dbReference type="SAM" id="MobiDB-lite"/>
    </source>
</evidence>
<gene>
    <name evidence="13" type="ORF">JRQ81_007889</name>
</gene>
<keyword evidence="14" id="KW-1185">Reference proteome</keyword>
<dbReference type="GO" id="GO:0005886">
    <property type="term" value="C:plasma membrane"/>
    <property type="evidence" value="ECO:0007669"/>
    <property type="project" value="TreeGrafter"/>
</dbReference>
<dbReference type="GO" id="GO:0038163">
    <property type="term" value="P:thrombopoietin-mediated signaling pathway"/>
    <property type="evidence" value="ECO:0007669"/>
    <property type="project" value="UniProtKB-ARBA"/>
</dbReference>
<feature type="compositionally biased region" description="Polar residues" evidence="10">
    <location>
        <begin position="353"/>
        <end position="369"/>
    </location>
</feature>
<evidence type="ECO:0000313" key="14">
    <source>
        <dbReference type="Proteomes" id="UP001142489"/>
    </source>
</evidence>
<comment type="similarity">
    <text evidence="1">Belongs to the SH2B adapter family.</text>
</comment>
<name>A0A9Q0XCL9_9SAUR</name>
<evidence type="ECO:0000256" key="5">
    <source>
        <dbReference type="ARBA" id="ARBA00073704"/>
    </source>
</evidence>
<feature type="compositionally biased region" description="Polar residues" evidence="10">
    <location>
        <begin position="149"/>
        <end position="158"/>
    </location>
</feature>
<dbReference type="GO" id="GO:0005068">
    <property type="term" value="F:transmembrane receptor protein tyrosine kinase adaptor activity"/>
    <property type="evidence" value="ECO:0007669"/>
    <property type="project" value="TreeGrafter"/>
</dbReference>
<dbReference type="InterPro" id="IPR030523">
    <property type="entry name" value="SH2B"/>
</dbReference>
<dbReference type="InterPro" id="IPR011993">
    <property type="entry name" value="PH-like_dom_sf"/>
</dbReference>
<comment type="caution">
    <text evidence="13">The sequence shown here is derived from an EMBL/GenBank/DDBJ whole genome shotgun (WGS) entry which is preliminary data.</text>
</comment>
<keyword evidence="3 9" id="KW-0727">SH2 domain</keyword>
<dbReference type="Pfam" id="PF08916">
    <property type="entry name" value="Phe_ZIP"/>
    <property type="match status" value="1"/>
</dbReference>
<feature type="domain" description="SH2" evidence="11">
    <location>
        <begin position="389"/>
        <end position="487"/>
    </location>
</feature>
<evidence type="ECO:0000259" key="12">
    <source>
        <dbReference type="PROSITE" id="PS50003"/>
    </source>
</evidence>
<dbReference type="CDD" id="cd01231">
    <property type="entry name" value="PH_SH2B_family"/>
    <property type="match status" value="1"/>
</dbReference>
<keyword evidence="2" id="KW-0597">Phosphoprotein</keyword>
<dbReference type="SUPFAM" id="SSF50729">
    <property type="entry name" value="PH domain-like"/>
    <property type="match status" value="1"/>
</dbReference>
<dbReference type="GO" id="GO:0060761">
    <property type="term" value="P:negative regulation of response to cytokine stimulus"/>
    <property type="evidence" value="ECO:0007669"/>
    <property type="project" value="UniProtKB-ARBA"/>
</dbReference>
<evidence type="ECO:0000313" key="13">
    <source>
        <dbReference type="EMBL" id="KAJ7309819.1"/>
    </source>
</evidence>
<feature type="region of interest" description="Disordered" evidence="10">
    <location>
        <begin position="563"/>
        <end position="603"/>
    </location>
</feature>
<dbReference type="SUPFAM" id="SSF109805">
    <property type="entry name" value="Phenylalanine zipper"/>
    <property type="match status" value="1"/>
</dbReference>
<dbReference type="FunFam" id="3.30.505.10:FF:000008">
    <property type="entry name" value="SH2B adapter protein 1 isoform 2"/>
    <property type="match status" value="1"/>
</dbReference>
<dbReference type="Gene3D" id="2.30.29.30">
    <property type="entry name" value="Pleckstrin-homology domain (PH domain)/Phosphotyrosine-binding domain (PTB)"/>
    <property type="match status" value="1"/>
</dbReference>
<dbReference type="GO" id="GO:0002262">
    <property type="term" value="P:myeloid cell homeostasis"/>
    <property type="evidence" value="ECO:0007669"/>
    <property type="project" value="UniProtKB-ARBA"/>
</dbReference>
<evidence type="ECO:0000259" key="11">
    <source>
        <dbReference type="PROSITE" id="PS50001"/>
    </source>
</evidence>
<organism evidence="13 14">
    <name type="scientific">Phrynocephalus forsythii</name>
    <dbReference type="NCBI Taxonomy" id="171643"/>
    <lineage>
        <taxon>Eukaryota</taxon>
        <taxon>Metazoa</taxon>
        <taxon>Chordata</taxon>
        <taxon>Craniata</taxon>
        <taxon>Vertebrata</taxon>
        <taxon>Euteleostomi</taxon>
        <taxon>Lepidosauria</taxon>
        <taxon>Squamata</taxon>
        <taxon>Bifurcata</taxon>
        <taxon>Unidentata</taxon>
        <taxon>Episquamata</taxon>
        <taxon>Toxicofera</taxon>
        <taxon>Iguania</taxon>
        <taxon>Acrodonta</taxon>
        <taxon>Agamidae</taxon>
        <taxon>Agaminae</taxon>
        <taxon>Phrynocephalus</taxon>
    </lineage>
</organism>
<evidence type="ECO:0000256" key="1">
    <source>
        <dbReference type="ARBA" id="ARBA00010220"/>
    </source>
</evidence>
<dbReference type="InterPro" id="IPR035059">
    <property type="entry name" value="SH2B3_SH2"/>
</dbReference>
<dbReference type="InterPro" id="IPR015012">
    <property type="entry name" value="Phe_ZIP"/>
</dbReference>
<dbReference type="PROSITE" id="PS50003">
    <property type="entry name" value="PH_DOMAIN"/>
    <property type="match status" value="1"/>
</dbReference>
<dbReference type="PANTHER" id="PTHR10872">
    <property type="entry name" value="SH2B ADAPTER PROTEIN"/>
    <property type="match status" value="1"/>
</dbReference>
<dbReference type="OrthoDB" id="10047184at2759"/>
<evidence type="ECO:0000256" key="9">
    <source>
        <dbReference type="PROSITE-ProRule" id="PRU00191"/>
    </source>
</evidence>
<sequence length="603" mass="67594">MKSFGRDFHKEVRVFRVPAMNGPVADPAHGSGWSEFCEHHAVATARELARKYLLFLNENPQHEILAADNFSLQFADLFQQYFRNELKDNSAMNQLRILPSSRVKDYRETGRSHAGRAPAGTLGAKSDMELAGQVDRGPPEARPPGLPKSWSSEELTGTAPSLATRRHFSLTCLRRSWRNLFRRRSSEPPSPNGEMSDSVLRSSVARKIFPWALSREPPSRVRKEGTLKYWMVTEANVDSGTRWQRCRLVLHQEGPLDNENYVLALFDPPKSSRPKLQAACSSIQEIRRCSGLEMPDNLHTFVLKVNSSTDIIFEAGDDQQLSSWMSEIKECLPRGSRAADVDLASDSLSEILTGSPTSSVDSLNQGATQPSPPEQPCPKTDRFLSSFPWFHGPISRVKAAQLVQFQGPEGHGVFLIRQSETRRGEYVLTFNFQGRAKHLRLSLTERGQCRIQHLRFSSILDMLHHFQRCPIPLECGTACNVQLSSYVVVVSNTQGNSSITAPFPPAGHHYNPEFSLLRLSPPPFPRIHLPDDPQHHHLSSSSVEQIFHLVPSPEELAASLWHNGSRPASRHPPPAPRPWDGDYEADSQGRGHPRAVNNQYTSL</sequence>
<dbReference type="EMBL" id="JAPFRF010000016">
    <property type="protein sequence ID" value="KAJ7309819.1"/>
    <property type="molecule type" value="Genomic_DNA"/>
</dbReference>
<dbReference type="PRINTS" id="PR00401">
    <property type="entry name" value="SH2DOMAIN"/>
</dbReference>
<dbReference type="GO" id="GO:1904893">
    <property type="term" value="P:negative regulation of receptor signaling pathway via STAT"/>
    <property type="evidence" value="ECO:0007669"/>
    <property type="project" value="UniProtKB-ARBA"/>
</dbReference>
<evidence type="ECO:0000256" key="8">
    <source>
        <dbReference type="ARBA" id="ARBA00080880"/>
    </source>
</evidence>
<proteinExistence type="inferred from homology"/>
<dbReference type="FunFam" id="2.30.29.30:FF:000299">
    <property type="entry name" value="SH2B adapter protein 3 isoform X2"/>
    <property type="match status" value="1"/>
</dbReference>
<dbReference type="Pfam" id="PF00017">
    <property type="entry name" value="SH2"/>
    <property type="match status" value="1"/>
</dbReference>
<dbReference type="Proteomes" id="UP001142489">
    <property type="component" value="Unassembled WGS sequence"/>
</dbReference>
<feature type="region of interest" description="Disordered" evidence="10">
    <location>
        <begin position="104"/>
        <end position="158"/>
    </location>
</feature>
<evidence type="ECO:0000256" key="6">
    <source>
        <dbReference type="ARBA" id="ARBA00075158"/>
    </source>
</evidence>
<dbReference type="PANTHER" id="PTHR10872:SF1">
    <property type="entry name" value="SH2B ADAPTER PROTEIN 3"/>
    <property type="match status" value="1"/>
</dbReference>
<accession>A0A9Q0XCL9</accession>
<dbReference type="GO" id="GO:0035556">
    <property type="term" value="P:intracellular signal transduction"/>
    <property type="evidence" value="ECO:0007669"/>
    <property type="project" value="TreeGrafter"/>
</dbReference>
<dbReference type="Gene3D" id="6.10.140.110">
    <property type="match status" value="1"/>
</dbReference>
<dbReference type="PROSITE" id="PS50001">
    <property type="entry name" value="SH2"/>
    <property type="match status" value="1"/>
</dbReference>
<feature type="region of interest" description="Disordered" evidence="10">
    <location>
        <begin position="353"/>
        <end position="378"/>
    </location>
</feature>
<dbReference type="SMART" id="SM00233">
    <property type="entry name" value="PH"/>
    <property type="match status" value="1"/>
</dbReference>
<evidence type="ECO:0000256" key="3">
    <source>
        <dbReference type="ARBA" id="ARBA00022999"/>
    </source>
</evidence>
<dbReference type="Gene3D" id="3.30.505.10">
    <property type="entry name" value="SH2 domain"/>
    <property type="match status" value="1"/>
</dbReference>
<feature type="domain" description="PH" evidence="12">
    <location>
        <begin position="220"/>
        <end position="333"/>
    </location>
</feature>
<dbReference type="InterPro" id="IPR000980">
    <property type="entry name" value="SH2"/>
</dbReference>
<dbReference type="AlphaFoldDB" id="A0A9Q0XCL9"/>
<reference evidence="13" key="1">
    <citation type="journal article" date="2023" name="DNA Res.">
        <title>Chromosome-level genome assembly of Phrynocephalus forsythii using third-generation DNA sequencing and Hi-C analysis.</title>
        <authorList>
            <person name="Qi Y."/>
            <person name="Zhao W."/>
            <person name="Zhao Y."/>
            <person name="Niu C."/>
            <person name="Cao S."/>
            <person name="Zhang Y."/>
        </authorList>
    </citation>
    <scope>NUCLEOTIDE SEQUENCE</scope>
    <source>
        <tissue evidence="13">Muscle</tissue>
    </source>
</reference>
<dbReference type="SMART" id="SM00252">
    <property type="entry name" value="SH2"/>
    <property type="match status" value="1"/>
</dbReference>
<dbReference type="InterPro" id="IPR036290">
    <property type="entry name" value="Phe_ZIP_sf"/>
</dbReference>
<dbReference type="GO" id="GO:0061515">
    <property type="term" value="P:myeloid cell development"/>
    <property type="evidence" value="ECO:0007669"/>
    <property type="project" value="UniProtKB-ARBA"/>
</dbReference>
<dbReference type="Pfam" id="PF00169">
    <property type="entry name" value="PH"/>
    <property type="match status" value="1"/>
</dbReference>
<protein>
    <recommendedName>
        <fullName evidence="5">SH2B adapter protein 3</fullName>
    </recommendedName>
    <alternativeName>
        <fullName evidence="7">Lymphocyte adapter protein</fullName>
    </alternativeName>
    <alternativeName>
        <fullName evidence="6">Lymphocyte-specific adapter protein Lnk</fullName>
    </alternativeName>
    <alternativeName>
        <fullName evidence="8">Signal transduction protein Lnk</fullName>
    </alternativeName>
</protein>